<accession>A0AAX0WTU8</accession>
<proteinExistence type="predicted"/>
<feature type="repeat" description="ANK" evidence="3">
    <location>
        <begin position="663"/>
        <end position="695"/>
    </location>
</feature>
<dbReference type="Gene3D" id="1.25.40.20">
    <property type="entry name" value="Ankyrin repeat-containing domain"/>
    <property type="match status" value="4"/>
</dbReference>
<dbReference type="EMBL" id="NBTX02000004">
    <property type="protein sequence ID" value="PNL60439.1"/>
    <property type="molecule type" value="Genomic_DNA"/>
</dbReference>
<dbReference type="Pfam" id="PF13637">
    <property type="entry name" value="Ank_4"/>
    <property type="match status" value="1"/>
</dbReference>
<comment type="caution">
    <text evidence="5">The sequence shown here is derived from an EMBL/GenBank/DDBJ whole genome shotgun (WGS) entry which is preliminary data.</text>
</comment>
<feature type="repeat" description="ANK" evidence="3">
    <location>
        <begin position="729"/>
        <end position="761"/>
    </location>
</feature>
<evidence type="ECO:0000256" key="3">
    <source>
        <dbReference type="PROSITE-ProRule" id="PRU00023"/>
    </source>
</evidence>
<dbReference type="SUPFAM" id="SSF48403">
    <property type="entry name" value="Ankyrin repeat"/>
    <property type="match status" value="2"/>
</dbReference>
<feature type="repeat" description="ANK" evidence="3">
    <location>
        <begin position="696"/>
        <end position="728"/>
    </location>
</feature>
<dbReference type="PRINTS" id="PR01415">
    <property type="entry name" value="ANKYRIN"/>
</dbReference>
<dbReference type="PANTHER" id="PTHR24123">
    <property type="entry name" value="ANKYRIN REPEAT-CONTAINING"/>
    <property type="match status" value="1"/>
</dbReference>
<dbReference type="InterPro" id="IPR051165">
    <property type="entry name" value="Multifunctional_ANK_Repeat"/>
</dbReference>
<organism evidence="5 6">
    <name type="scientific">Legionella anisa</name>
    <dbReference type="NCBI Taxonomy" id="28082"/>
    <lineage>
        <taxon>Bacteria</taxon>
        <taxon>Pseudomonadati</taxon>
        <taxon>Pseudomonadota</taxon>
        <taxon>Gammaproteobacteria</taxon>
        <taxon>Legionellales</taxon>
        <taxon>Legionellaceae</taxon>
        <taxon>Legionella</taxon>
    </lineage>
</organism>
<feature type="repeat" description="ANK" evidence="3">
    <location>
        <begin position="1025"/>
        <end position="1057"/>
    </location>
</feature>
<evidence type="ECO:0000256" key="2">
    <source>
        <dbReference type="ARBA" id="ARBA00023043"/>
    </source>
</evidence>
<dbReference type="RefSeq" id="WP_082654111.1">
    <property type="nucleotide sequence ID" value="NZ_CAAAHR010000028.1"/>
</dbReference>
<keyword evidence="1" id="KW-0677">Repeat</keyword>
<evidence type="ECO:0000256" key="1">
    <source>
        <dbReference type="ARBA" id="ARBA00022737"/>
    </source>
</evidence>
<feature type="compositionally biased region" description="Polar residues" evidence="4">
    <location>
        <begin position="1366"/>
        <end position="1388"/>
    </location>
</feature>
<name>A0AAX0WTU8_9GAMM</name>
<feature type="repeat" description="ANK" evidence="3">
    <location>
        <begin position="1179"/>
        <end position="1201"/>
    </location>
</feature>
<dbReference type="InterPro" id="IPR002110">
    <property type="entry name" value="Ankyrin_rpt"/>
</dbReference>
<keyword evidence="2 3" id="KW-0040">ANK repeat</keyword>
<feature type="repeat" description="ANK" evidence="3">
    <location>
        <begin position="989"/>
        <end position="1016"/>
    </location>
</feature>
<feature type="region of interest" description="Disordered" evidence="4">
    <location>
        <begin position="1364"/>
        <end position="1406"/>
    </location>
</feature>
<dbReference type="Pfam" id="PF12796">
    <property type="entry name" value="Ank_2"/>
    <property type="match status" value="4"/>
</dbReference>
<dbReference type="PROSITE" id="PS50297">
    <property type="entry name" value="ANK_REP_REGION"/>
    <property type="match status" value="5"/>
</dbReference>
<dbReference type="PANTHER" id="PTHR24123:SF33">
    <property type="entry name" value="PROTEIN HOS4"/>
    <property type="match status" value="1"/>
</dbReference>
<keyword evidence="6" id="KW-1185">Reference proteome</keyword>
<protein>
    <submittedName>
        <fullName evidence="5">Ankyrin repeat domain-containing protein</fullName>
    </submittedName>
</protein>
<gene>
    <name evidence="5" type="ORF">A6J39_004025</name>
</gene>
<dbReference type="InterPro" id="IPR036770">
    <property type="entry name" value="Ankyrin_rpt-contain_sf"/>
</dbReference>
<evidence type="ECO:0000313" key="5">
    <source>
        <dbReference type="EMBL" id="PNL60439.1"/>
    </source>
</evidence>
<sequence>MQARMENLPDGQKWFINSMKRLGYRGSRNGVCHGLATLFMVYCLNNKADSFFRILDFTNENRHLINKEVIDALRARLAKNPQEVLTETEKQLLELANFCETVEILQQPIYYPQLFPNELAIRTQDVEETLSLLGLDTWNNEYTIEELSEQTPEKGKFYAKFTPTGLDYAFINPTGDEIRGTLLAEDLITAFKPSEQHEEQPFKTLNTSFKKVIDLIEKKNGHQINSGYFQKKNIFPAGDVCGVYNNAELEKLIQSFAKIAPEYQPISFTLSACRHAIELTYVNNQWVLFNPSRKFKFFNNEPSSAKEISVLIADTYKSLAKNPKGEYIGLSFTVAVNNKGQALKVKEAMSSIQVNPDIHPTNFGDLRRVDADGKTWDEIAVKTDNLVAMKKIVAGQVEDDDVIHLMLKHLHTAIRNKKREVHDYFIEKLKGYGLQFENLGERDIDTILAAFTSQPLNDFKQFYQLLSPKLSQEPLSHTLERCLVSSILNNNKSVMDYLLDDVYQLKSPDRELKLLQCAVTCEKPDLALEQMQKLDALKEEKALTEEQVLAYDGFLKGTFAKHFQSQKPYPMIFLEVNEGVTLKEGQLGKISTQNGNSPILIKQGNTIMIYGLSKENKWQLNPLKNPPSEVMQEIDKLQFGSVGTISPGELHKEIRKNNLHITSTTTLLLSAVKSRNVDLINKLLEKGANLDIPNKQGLTPLMHASRNGFGEIVQILLTKGANSSLIDKKGNSALHYACMEGHTEIAQQLISSNPELINIANNEKITPLMYAVYLQYENVDLIKLLLASKSEANYAVLYLACTKGRLNTVEVLLELAPGVLENNVNLIAAAIKSGNANLVKLLLEPKLPEHKIDYDPLQLFKFACQNRNADIARLIAEKHPDILKSPGAKVPFLNACIAGDLGIVKLFVEKLGSEYIETIEDQNDTGLFFALQRGHKNVAEYLLDSCPNFNDSIKNDPQWLKLITERGHLPLLELFVNKYNVDIKKPDSKGFSAIHHACAGGHVELVKFLVEKDPSVLESRVLDSKTQTPLFLAAGLPDPTVASYLLSKGADIYAVDTALNTPIHLACVSSDSSLSHLLTLRAEDNSEEAIPEIKKMAELRNAKGQTPLMFAIVFDNPSLASLFLECKADINLVDKMGNNALHLLCKSPKDENEEVRFLKDTIKIVLHENKELLNTINGAGMTPLMLAAQSGRVDIFKILLKYDPLYVRNDEKTIFDCSPNEETTSELLKAIIKGSAENQDQLQQLIELELKKQHIHLVLPMLKAVSDPKFTINILNNILSIESDTPLFKSKAIQEKAKELLPLLSFLHECIGKYEVQIPSEEIDNFVNAIEQLAQTEDEQDYLMIKEYIEGATSKLKETVKIKEPTPSNTNPYQWFQPPSANAPVSTTESDKKISFSPGGNDDSHS</sequence>
<dbReference type="Proteomes" id="UP000192511">
    <property type="component" value="Unassembled WGS sequence"/>
</dbReference>
<feature type="repeat" description="ANK" evidence="3">
    <location>
        <begin position="1103"/>
        <end position="1135"/>
    </location>
</feature>
<dbReference type="PROSITE" id="PS50088">
    <property type="entry name" value="ANK_REPEAT"/>
    <property type="match status" value="7"/>
</dbReference>
<dbReference type="GeneID" id="98067327"/>
<evidence type="ECO:0000313" key="6">
    <source>
        <dbReference type="Proteomes" id="UP000192511"/>
    </source>
</evidence>
<dbReference type="SMART" id="SM00248">
    <property type="entry name" value="ANK"/>
    <property type="match status" value="14"/>
</dbReference>
<evidence type="ECO:0000256" key="4">
    <source>
        <dbReference type="SAM" id="MobiDB-lite"/>
    </source>
</evidence>
<reference evidence="5" key="1">
    <citation type="submission" date="2017-12" db="EMBL/GenBank/DDBJ databases">
        <title>FDA dAtabase for Regulatory Grade micrObial Sequences (FDA-ARGOS): Supporting development and validation of Infectious Disease Dx tests.</title>
        <authorList>
            <person name="Kerrigan L."/>
            <person name="Tallon L.J."/>
            <person name="Sadzewicz L."/>
            <person name="Sengamalay N."/>
            <person name="Ott S."/>
            <person name="Godinez A."/>
            <person name="Nagaraj S."/>
            <person name="Vavikolanu K."/>
            <person name="Vyas G."/>
            <person name="Nadendla S."/>
            <person name="Aluvathingal J."/>
            <person name="Sichtig H."/>
        </authorList>
    </citation>
    <scope>NUCLEOTIDE SEQUENCE [LARGE SCALE GENOMIC DNA]</scope>
    <source>
        <strain evidence="5">FDAARGOS_200</strain>
    </source>
</reference>